<organism evidence="8 9">
    <name type="scientific">Hydra vulgaris</name>
    <name type="common">Hydra</name>
    <name type="synonym">Hydra attenuata</name>
    <dbReference type="NCBI Taxonomy" id="6087"/>
    <lineage>
        <taxon>Eukaryota</taxon>
        <taxon>Metazoa</taxon>
        <taxon>Cnidaria</taxon>
        <taxon>Hydrozoa</taxon>
        <taxon>Hydroidolina</taxon>
        <taxon>Anthoathecata</taxon>
        <taxon>Aplanulata</taxon>
        <taxon>Hydridae</taxon>
        <taxon>Hydra</taxon>
    </lineage>
</organism>
<comment type="similarity">
    <text evidence="3">Belongs to the Integrator subunit 8 family.</text>
</comment>
<evidence type="ECO:0000256" key="4">
    <source>
        <dbReference type="ARBA" id="ARBA00022454"/>
    </source>
</evidence>
<sequence>MLFEEKRVKYSYFDFLLDKSGKVLRGYLEDKDKDPAPLDLCKLFIEKSLAVATSASLAQGAAEDALKVYETQRIWQPLCIAMTIVSHLKWDLDIIQKSIPLNLQQILMEELLKGYSILQTPKPEDFDINKFDKSTAMVHIIYNRWVVRTITKYEEMKERDVLQNNISMSVKEIKENQEEQIFQKIKEYRNLSLDILEKAILLDHDIEIPLPKLQQVLPDNNIDNPNNNPSDKNQESNVQPLATSYVVTVSKIVLEVSYDLGCYYFPKELYNDAWRHFHKAFHLIEEGGEGLKSHIDFEKLSGYYQACSSLVDKKVTKSNSLLMRLEESANSAFTGITAILMEDNILKEIPFTQRQSVETKLYLLNMADTLHSVCTLNFIRACLDGLIISESFLLSLSSMTKSEVKLFIELCCKCYSKLRCESTKERLVDGIRLALQFFTEEQRIDCQGNYDFEFIFDHDNENLISSPKKTKFDLADLTKMVVSKEENLLGEVEIDDRNSSLAHLKAKLIACFDPESIKDILFTLHKFSPEESHAVGYECSIYEEIFVDVQDLLMQDTVHICVSKAKQLCTLKDFRQALSILNVCVDTLVSYGNRVSSGCSISRVKNVLHHELLWIELKFAEHDPDSAKPQEALRRCKSCIQHRTQDPSPRSHIFEAIVLFLINHKDYEFLINLGATSDVKSVDYIQLGFNLSSVVCGLQRGLEVLRNAAKSLWEAVLNIILDGIIKKPIDGKGEWNYQQCYINKDDLLSFIHQVKDDTILSLLLSCVSSILCSSKADGELLLKDSYTYLWPTGLVGKIPITPSKVLPILKSLCDCCLKRNPRNITWLRVMADVYLDEGNYKNAMKCYLELGSIATSFFSRSVHSSVWDDKLYTGMIKCCQEQKSYTQVIILCQFTDPVDYNTAFKAAQERFSDDGSDCFYDCLWDVNIIEYLIFCHAKRGEVEKRKLAVKILGQPELNNRDSLQIHDLSAEVRKTKFLRSLAKIYWI</sequence>
<keyword evidence="4" id="KW-0158">Chromosome</keyword>
<evidence type="ECO:0000313" key="8">
    <source>
        <dbReference type="Proteomes" id="UP001652625"/>
    </source>
</evidence>
<keyword evidence="8" id="KW-1185">Reference proteome</keyword>
<dbReference type="InterPro" id="IPR038751">
    <property type="entry name" value="INTS8"/>
</dbReference>
<evidence type="ECO:0000256" key="3">
    <source>
        <dbReference type="ARBA" id="ARBA00007147"/>
    </source>
</evidence>
<comment type="subcellular location">
    <subcellularLocation>
        <location evidence="2">Chromosome</location>
    </subcellularLocation>
    <subcellularLocation>
        <location evidence="1">Nucleus</location>
    </subcellularLocation>
</comment>
<evidence type="ECO:0000256" key="2">
    <source>
        <dbReference type="ARBA" id="ARBA00004286"/>
    </source>
</evidence>
<dbReference type="Pfam" id="PF25756">
    <property type="entry name" value="TPR_INTS8"/>
    <property type="match status" value="1"/>
</dbReference>
<dbReference type="SUPFAM" id="SSF48452">
    <property type="entry name" value="TPR-like"/>
    <property type="match status" value="1"/>
</dbReference>
<evidence type="ECO:0000256" key="1">
    <source>
        <dbReference type="ARBA" id="ARBA00004123"/>
    </source>
</evidence>
<dbReference type="InterPro" id="IPR011990">
    <property type="entry name" value="TPR-like_helical_dom_sf"/>
</dbReference>
<evidence type="ECO:0000256" key="5">
    <source>
        <dbReference type="ARBA" id="ARBA00023242"/>
    </source>
</evidence>
<accession>A0ABM4DNE3</accession>
<proteinExistence type="inferred from homology"/>
<protein>
    <submittedName>
        <fullName evidence="9">Integrator complex subunit 8 isoform X2</fullName>
    </submittedName>
</protein>
<feature type="domain" description="INTS8 TPR repeats" evidence="7">
    <location>
        <begin position="502"/>
        <end position="985"/>
    </location>
</feature>
<evidence type="ECO:0000256" key="6">
    <source>
        <dbReference type="SAM" id="MobiDB-lite"/>
    </source>
</evidence>
<dbReference type="RefSeq" id="XP_065676097.1">
    <property type="nucleotide sequence ID" value="XM_065820025.1"/>
</dbReference>
<evidence type="ECO:0000313" key="9">
    <source>
        <dbReference type="RefSeq" id="XP_065676097.1"/>
    </source>
</evidence>
<dbReference type="InterPro" id="IPR057980">
    <property type="entry name" value="TPR_INTS8"/>
</dbReference>
<feature type="region of interest" description="Disordered" evidence="6">
    <location>
        <begin position="217"/>
        <end position="237"/>
    </location>
</feature>
<name>A0ABM4DNE3_HYDVU</name>
<gene>
    <name evidence="9" type="primary">LOC101235764</name>
</gene>
<dbReference type="PANTHER" id="PTHR13350:SF1">
    <property type="entry name" value="INTEGRATOR COMPLEX SUBUNIT 8"/>
    <property type="match status" value="1"/>
</dbReference>
<feature type="compositionally biased region" description="Low complexity" evidence="6">
    <location>
        <begin position="218"/>
        <end position="231"/>
    </location>
</feature>
<evidence type="ECO:0000259" key="7">
    <source>
        <dbReference type="Pfam" id="PF25756"/>
    </source>
</evidence>
<dbReference type="Proteomes" id="UP001652625">
    <property type="component" value="Chromosome 15"/>
</dbReference>
<reference evidence="9" key="1">
    <citation type="submission" date="2025-08" db="UniProtKB">
        <authorList>
            <consortium name="RefSeq"/>
        </authorList>
    </citation>
    <scope>IDENTIFICATION</scope>
</reference>
<keyword evidence="5" id="KW-0539">Nucleus</keyword>
<dbReference type="PANTHER" id="PTHR13350">
    <property type="entry name" value="INTEGRATOR COMPLEX SUBUNIT 8"/>
    <property type="match status" value="1"/>
</dbReference>
<dbReference type="GeneID" id="101235764"/>